<gene>
    <name evidence="2" type="ORF">GPM918_LOCUS19943</name>
    <name evidence="3" type="ORF">OVA965_LOCUS21652</name>
    <name evidence="4" type="ORF">SRO942_LOCUS19940</name>
    <name evidence="5" type="ORF">TMI583_LOCUS22355</name>
</gene>
<protein>
    <submittedName>
        <fullName evidence="2">Uncharacterized protein</fullName>
    </submittedName>
</protein>
<feature type="region of interest" description="Disordered" evidence="1">
    <location>
        <begin position="133"/>
        <end position="153"/>
    </location>
</feature>
<comment type="caution">
    <text evidence="2">The sequence shown here is derived from an EMBL/GenBank/DDBJ whole genome shotgun (WGS) entry which is preliminary data.</text>
</comment>
<dbReference type="Proteomes" id="UP000681722">
    <property type="component" value="Unassembled WGS sequence"/>
</dbReference>
<proteinExistence type="predicted"/>
<dbReference type="AlphaFoldDB" id="A0A814QX60"/>
<dbReference type="Proteomes" id="UP000682733">
    <property type="component" value="Unassembled WGS sequence"/>
</dbReference>
<evidence type="ECO:0000313" key="5">
    <source>
        <dbReference type="EMBL" id="CAF3960061.1"/>
    </source>
</evidence>
<accession>A0A814QX60</accession>
<evidence type="ECO:0000313" key="4">
    <source>
        <dbReference type="EMBL" id="CAF3889644.1"/>
    </source>
</evidence>
<evidence type="ECO:0000313" key="3">
    <source>
        <dbReference type="EMBL" id="CAF1152003.1"/>
    </source>
</evidence>
<dbReference type="EMBL" id="CAJOBA010031571">
    <property type="protein sequence ID" value="CAF3960061.1"/>
    <property type="molecule type" value="Genomic_DNA"/>
</dbReference>
<evidence type="ECO:0000256" key="1">
    <source>
        <dbReference type="SAM" id="MobiDB-lite"/>
    </source>
</evidence>
<dbReference type="Proteomes" id="UP000663829">
    <property type="component" value="Unassembled WGS sequence"/>
</dbReference>
<organism evidence="2 6">
    <name type="scientific">Didymodactylos carnosus</name>
    <dbReference type="NCBI Taxonomy" id="1234261"/>
    <lineage>
        <taxon>Eukaryota</taxon>
        <taxon>Metazoa</taxon>
        <taxon>Spiralia</taxon>
        <taxon>Gnathifera</taxon>
        <taxon>Rotifera</taxon>
        <taxon>Eurotatoria</taxon>
        <taxon>Bdelloidea</taxon>
        <taxon>Philodinida</taxon>
        <taxon>Philodinidae</taxon>
        <taxon>Didymodactylos</taxon>
    </lineage>
</organism>
<reference evidence="2" key="1">
    <citation type="submission" date="2021-02" db="EMBL/GenBank/DDBJ databases">
        <authorList>
            <person name="Nowell W R."/>
        </authorList>
    </citation>
    <scope>NUCLEOTIDE SEQUENCE</scope>
</reference>
<dbReference type="EMBL" id="CAJNOK010011937">
    <property type="protein sequence ID" value="CAF1152003.1"/>
    <property type="molecule type" value="Genomic_DNA"/>
</dbReference>
<evidence type="ECO:0000313" key="6">
    <source>
        <dbReference type="Proteomes" id="UP000663829"/>
    </source>
</evidence>
<sequence length="153" mass="17294">MCAIFTERDDVKRVIVQQDGVPALIQCGVHDHYFLIIKRLALDILHLMTFNTGTATLMRKDRNFIKHLESLQNSNDHVVSDVAVGIIFKVIKENLILGIQMDEDDVDEYPNDPPSIVLSAPQRPPSSLMIYIPLPGRESPPPYDSMQPNTSQR</sequence>
<keyword evidence="6" id="KW-1185">Reference proteome</keyword>
<dbReference type="Proteomes" id="UP000677228">
    <property type="component" value="Unassembled WGS sequence"/>
</dbReference>
<dbReference type="EMBL" id="CAJOBC010006173">
    <property type="protein sequence ID" value="CAF3889644.1"/>
    <property type="molecule type" value="Genomic_DNA"/>
</dbReference>
<dbReference type="SUPFAM" id="SSF48371">
    <property type="entry name" value="ARM repeat"/>
    <property type="match status" value="1"/>
</dbReference>
<dbReference type="InterPro" id="IPR016024">
    <property type="entry name" value="ARM-type_fold"/>
</dbReference>
<name>A0A814QX60_9BILA</name>
<dbReference type="EMBL" id="CAJNOQ010006173">
    <property type="protein sequence ID" value="CAF1126087.1"/>
    <property type="molecule type" value="Genomic_DNA"/>
</dbReference>
<evidence type="ECO:0000313" key="2">
    <source>
        <dbReference type="EMBL" id="CAF1126087.1"/>
    </source>
</evidence>